<dbReference type="InterPro" id="IPR038731">
    <property type="entry name" value="RgtA/B/C-like"/>
</dbReference>
<keyword evidence="4" id="KW-0808">Transferase</keyword>
<dbReference type="GO" id="GO:0005886">
    <property type="term" value="C:plasma membrane"/>
    <property type="evidence" value="ECO:0007669"/>
    <property type="project" value="UniProtKB-SubCell"/>
</dbReference>
<feature type="transmembrane region" description="Helical" evidence="8">
    <location>
        <begin position="333"/>
        <end position="353"/>
    </location>
</feature>
<feature type="transmembrane region" description="Helical" evidence="8">
    <location>
        <begin position="124"/>
        <end position="157"/>
    </location>
</feature>
<comment type="caution">
    <text evidence="10">The sequence shown here is derived from an EMBL/GenBank/DDBJ whole genome shotgun (WGS) entry which is preliminary data.</text>
</comment>
<feature type="domain" description="Glycosyltransferase RgtA/B/C/D-like" evidence="9">
    <location>
        <begin position="70"/>
        <end position="228"/>
    </location>
</feature>
<protein>
    <recommendedName>
        <fullName evidence="9">Glycosyltransferase RgtA/B/C/D-like domain-containing protein</fullName>
    </recommendedName>
</protein>
<keyword evidence="6 8" id="KW-1133">Transmembrane helix</keyword>
<reference evidence="11" key="1">
    <citation type="submission" date="2017-09" db="EMBL/GenBank/DDBJ databases">
        <title>Depth-based differentiation of microbial function through sediment-hosted aquifers and enrichment of novel symbionts in the deep terrestrial subsurface.</title>
        <authorList>
            <person name="Probst A.J."/>
            <person name="Ladd B."/>
            <person name="Jarett J.K."/>
            <person name="Geller-Mcgrath D.E."/>
            <person name="Sieber C.M.K."/>
            <person name="Emerson J.B."/>
            <person name="Anantharaman K."/>
            <person name="Thomas B.C."/>
            <person name="Malmstrom R."/>
            <person name="Stieglmeier M."/>
            <person name="Klingl A."/>
            <person name="Woyke T."/>
            <person name="Ryan C.M."/>
            <person name="Banfield J.F."/>
        </authorList>
    </citation>
    <scope>NUCLEOTIDE SEQUENCE [LARGE SCALE GENOMIC DNA]</scope>
</reference>
<keyword evidence="3" id="KW-0328">Glycosyltransferase</keyword>
<evidence type="ECO:0000256" key="3">
    <source>
        <dbReference type="ARBA" id="ARBA00022676"/>
    </source>
</evidence>
<evidence type="ECO:0000259" key="9">
    <source>
        <dbReference type="Pfam" id="PF13231"/>
    </source>
</evidence>
<evidence type="ECO:0000256" key="2">
    <source>
        <dbReference type="ARBA" id="ARBA00022475"/>
    </source>
</evidence>
<dbReference type="EMBL" id="PFBQ01000036">
    <property type="protein sequence ID" value="PIR80817.1"/>
    <property type="molecule type" value="Genomic_DNA"/>
</dbReference>
<dbReference type="GO" id="GO:0009103">
    <property type="term" value="P:lipopolysaccharide biosynthetic process"/>
    <property type="evidence" value="ECO:0007669"/>
    <property type="project" value="UniProtKB-ARBA"/>
</dbReference>
<feature type="transmembrane region" description="Helical" evidence="8">
    <location>
        <begin position="211"/>
        <end position="230"/>
    </location>
</feature>
<dbReference type="Pfam" id="PF13231">
    <property type="entry name" value="PMT_2"/>
    <property type="match status" value="1"/>
</dbReference>
<evidence type="ECO:0000256" key="7">
    <source>
        <dbReference type="ARBA" id="ARBA00023136"/>
    </source>
</evidence>
<keyword evidence="2" id="KW-1003">Cell membrane</keyword>
<sequence>MKLDKKLLAILLFAFILWVWNIGSVDLVSDDALYSFRALGWHDYLAAEGQTTPFQWFDSFPWWANLSFHDAPPLVFAIQKIFFVIFGDNPFGARLPFVLAMAATLYFVFLIGKELHSKKAGYLACFLMAIMSLAAYGAVAGLLEGVEVLFIVLAIHFWVKFIKTDDNKYLYLLFIFFSLALMSKYTAVFLPLAFLTDILFFRRGVFKRKELYSACLIFILILSPVIIYNIGLYQTRGHFDAALASFLGQETNDFLSLRERGVSANIFHGLKSIFNNLAGMMSPPIFLLLIMAIFYNLHKTVKLSNSRERYFVFLAGFAWALIVLAMGGAGSRFLIILIPFIVLLIGILLAEANFKINQKILFILAAIIFFWELAYNINSNFLASPASESFLVYSQENIVGRELGFNQLDKYLRAEVLPGRGRITRPKNVAAVDAKAIEYIEEHGVVYFFDDSINWFAHNWYFRRYLNYYGLPLAPFSEQAKTLGVANPIKYFADAGVKDFYFIYGVADAVIDPKKIDSPARQASKLLAQMLDGQGVKHQEIKNHLGQAAFRVYQFDIK</sequence>
<gene>
    <name evidence="10" type="ORF">COU24_01920</name>
</gene>
<dbReference type="AlphaFoldDB" id="A0A2H0U5Z8"/>
<keyword evidence="7 8" id="KW-0472">Membrane</keyword>
<evidence type="ECO:0000256" key="8">
    <source>
        <dbReference type="SAM" id="Phobius"/>
    </source>
</evidence>
<feature type="transmembrane region" description="Helical" evidence="8">
    <location>
        <begin position="310"/>
        <end position="327"/>
    </location>
</feature>
<dbReference type="GO" id="GO:0016763">
    <property type="term" value="F:pentosyltransferase activity"/>
    <property type="evidence" value="ECO:0007669"/>
    <property type="project" value="TreeGrafter"/>
</dbReference>
<evidence type="ECO:0000256" key="4">
    <source>
        <dbReference type="ARBA" id="ARBA00022679"/>
    </source>
</evidence>
<proteinExistence type="predicted"/>
<evidence type="ECO:0000313" key="11">
    <source>
        <dbReference type="Proteomes" id="UP000229128"/>
    </source>
</evidence>
<dbReference type="Proteomes" id="UP000229128">
    <property type="component" value="Unassembled WGS sequence"/>
</dbReference>
<feature type="transmembrane region" description="Helical" evidence="8">
    <location>
        <begin position="360"/>
        <end position="377"/>
    </location>
</feature>
<evidence type="ECO:0000256" key="6">
    <source>
        <dbReference type="ARBA" id="ARBA00022989"/>
    </source>
</evidence>
<evidence type="ECO:0000256" key="5">
    <source>
        <dbReference type="ARBA" id="ARBA00022692"/>
    </source>
</evidence>
<evidence type="ECO:0000256" key="1">
    <source>
        <dbReference type="ARBA" id="ARBA00004651"/>
    </source>
</evidence>
<evidence type="ECO:0000313" key="10">
    <source>
        <dbReference type="EMBL" id="PIR80817.1"/>
    </source>
</evidence>
<feature type="transmembrane region" description="Helical" evidence="8">
    <location>
        <begin position="91"/>
        <end position="112"/>
    </location>
</feature>
<dbReference type="InterPro" id="IPR050297">
    <property type="entry name" value="LipidA_mod_glycosyltrf_83"/>
</dbReference>
<feature type="transmembrane region" description="Helical" evidence="8">
    <location>
        <begin position="277"/>
        <end position="298"/>
    </location>
</feature>
<feature type="transmembrane region" description="Helical" evidence="8">
    <location>
        <begin position="169"/>
        <end position="199"/>
    </location>
</feature>
<accession>A0A2H0U5Z8</accession>
<name>A0A2H0U5Z8_9BACT</name>
<dbReference type="PANTHER" id="PTHR33908:SF11">
    <property type="entry name" value="MEMBRANE PROTEIN"/>
    <property type="match status" value="1"/>
</dbReference>
<dbReference type="PANTHER" id="PTHR33908">
    <property type="entry name" value="MANNOSYLTRANSFERASE YKCB-RELATED"/>
    <property type="match status" value="1"/>
</dbReference>
<comment type="subcellular location">
    <subcellularLocation>
        <location evidence="1">Cell membrane</location>
        <topology evidence="1">Multi-pass membrane protein</topology>
    </subcellularLocation>
</comment>
<organism evidence="10 11">
    <name type="scientific">Candidatus Kuenenbacteria bacterium CG10_big_fil_rev_8_21_14_0_10_39_14</name>
    <dbReference type="NCBI Taxonomy" id="1974619"/>
    <lineage>
        <taxon>Bacteria</taxon>
        <taxon>Candidatus Kueneniibacteriota</taxon>
    </lineage>
</organism>
<keyword evidence="5 8" id="KW-0812">Transmembrane</keyword>